<sequence>MPNQKKPLPEGNVIETYQFGETTVQICDDFVAKTPEQIRKVIFEMHAKGWAIINDMKPKSEAD</sequence>
<accession>A0ABT9CHY1</accession>
<name>A0ABT9CHY1_9BACL</name>
<dbReference type="EMBL" id="JAUQTB010000016">
    <property type="protein sequence ID" value="MDO7908470.1"/>
    <property type="molecule type" value="Genomic_DNA"/>
</dbReference>
<proteinExistence type="predicted"/>
<comment type="caution">
    <text evidence="1">The sequence shown here is derived from an EMBL/GenBank/DDBJ whole genome shotgun (WGS) entry which is preliminary data.</text>
</comment>
<gene>
    <name evidence="1" type="ORF">Q5741_18885</name>
</gene>
<evidence type="ECO:0000313" key="1">
    <source>
        <dbReference type="EMBL" id="MDO7908470.1"/>
    </source>
</evidence>
<dbReference type="RefSeq" id="WP_305025690.1">
    <property type="nucleotide sequence ID" value="NZ_JAUQTB010000016.1"/>
</dbReference>
<reference evidence="1 2" key="1">
    <citation type="submission" date="2023-07" db="EMBL/GenBank/DDBJ databases">
        <title>Paenibacillus sp. JX-17 nov. isolated from soil.</title>
        <authorList>
            <person name="Wan Y."/>
            <person name="Liu B."/>
        </authorList>
    </citation>
    <scope>NUCLEOTIDE SEQUENCE [LARGE SCALE GENOMIC DNA]</scope>
    <source>
        <strain evidence="1 2">JX-17</strain>
    </source>
</reference>
<keyword evidence="2" id="KW-1185">Reference proteome</keyword>
<evidence type="ECO:0000313" key="2">
    <source>
        <dbReference type="Proteomes" id="UP001240171"/>
    </source>
</evidence>
<dbReference type="Proteomes" id="UP001240171">
    <property type="component" value="Unassembled WGS sequence"/>
</dbReference>
<protein>
    <submittedName>
        <fullName evidence="1">Uncharacterized protein</fullName>
    </submittedName>
</protein>
<organism evidence="1 2">
    <name type="scientific">Paenibacillus lacisoli</name>
    <dbReference type="NCBI Taxonomy" id="3064525"/>
    <lineage>
        <taxon>Bacteria</taxon>
        <taxon>Bacillati</taxon>
        <taxon>Bacillota</taxon>
        <taxon>Bacilli</taxon>
        <taxon>Bacillales</taxon>
        <taxon>Paenibacillaceae</taxon>
        <taxon>Paenibacillus</taxon>
    </lineage>
</organism>